<proteinExistence type="predicted"/>
<evidence type="ECO:0000313" key="2">
    <source>
        <dbReference type="Proteomes" id="UP000321083"/>
    </source>
</evidence>
<sequence length="384" mass="42321">MAGFVWRWLVAVLWLPAAVVVGDEPVRLVTGSALQKALATSAAWSADGVTLRSQLQTVREQSGILVLRDRRTDPRATVTVDTGFVPRGVILQQIAAAVPDCGAVVTDGYVLVGPADRIGRLPVLLKVVGEQENVWKKLPAGRLPRKAVSGLQPEWSVGAEPREILERFAAECGIELERAELVPHDVWDAVRLPRQSFAELACLVLLQFDLQPVLSADGPRVRIEPLDEARVLELKYSVPPKQKEALQGVWQQRHPEVVLRWSAGSVILSAGLDLHADFVRLQQQVSLAAGQATSAVPGDSLRTRQFQLQGERVTVEYLLQEFRRNRIVIEVEGEGEPEVQRLLKAVVDLSAVRTKQPGATFFPALFGGHFRVVEVLDDRVRIGR</sequence>
<dbReference type="Proteomes" id="UP000321083">
    <property type="component" value="Unassembled WGS sequence"/>
</dbReference>
<dbReference type="AlphaFoldDB" id="A0A5C6M6M3"/>
<comment type="caution">
    <text evidence="1">The sequence shown here is derived from an EMBL/GenBank/DDBJ whole genome shotgun (WGS) entry which is preliminary data.</text>
</comment>
<gene>
    <name evidence="1" type="ORF">E3A20_20370</name>
</gene>
<reference evidence="1 2" key="2">
    <citation type="submission" date="2019-08" db="EMBL/GenBank/DDBJ databases">
        <authorList>
            <person name="Henke P."/>
        </authorList>
    </citation>
    <scope>NUCLEOTIDE SEQUENCE [LARGE SCALE GENOMIC DNA]</scope>
    <source>
        <strain evidence="1">Phe10_nw2017</strain>
    </source>
</reference>
<name>A0A5C6M6M3_9PLAN</name>
<protein>
    <submittedName>
        <fullName evidence="1">Uncharacterized protein</fullName>
    </submittedName>
</protein>
<accession>A0A5C6M6M3</accession>
<keyword evidence="2" id="KW-1185">Reference proteome</keyword>
<evidence type="ECO:0000313" key="1">
    <source>
        <dbReference type="EMBL" id="TWW08834.1"/>
    </source>
</evidence>
<organism evidence="1 2">
    <name type="scientific">Planctomyces bekefii</name>
    <dbReference type="NCBI Taxonomy" id="1653850"/>
    <lineage>
        <taxon>Bacteria</taxon>
        <taxon>Pseudomonadati</taxon>
        <taxon>Planctomycetota</taxon>
        <taxon>Planctomycetia</taxon>
        <taxon>Planctomycetales</taxon>
        <taxon>Planctomycetaceae</taxon>
        <taxon>Planctomyces</taxon>
    </lineage>
</organism>
<dbReference type="EMBL" id="SRHE01000486">
    <property type="protein sequence ID" value="TWW08834.1"/>
    <property type="molecule type" value="Genomic_DNA"/>
</dbReference>
<reference evidence="1 2" key="1">
    <citation type="submission" date="2019-08" db="EMBL/GenBank/DDBJ databases">
        <title>100 year-old enigma solved: identification of Planctomyces bekefii, the type genus and species of the phylum Planctomycetes.</title>
        <authorList>
            <person name="Svetlana D.N."/>
            <person name="Overmann J."/>
        </authorList>
    </citation>
    <scope>NUCLEOTIDE SEQUENCE [LARGE SCALE GENOMIC DNA]</scope>
    <source>
        <strain evidence="1">Phe10_nw2017</strain>
    </source>
</reference>